<protein>
    <submittedName>
        <fullName evidence="1">Uncharacterized protein</fullName>
    </submittedName>
</protein>
<dbReference type="Gene3D" id="4.10.410.40">
    <property type="match status" value="1"/>
</dbReference>
<evidence type="ECO:0000313" key="2">
    <source>
        <dbReference type="Proteomes" id="UP000318017"/>
    </source>
</evidence>
<proteinExistence type="predicted"/>
<keyword evidence="2" id="KW-1185">Reference proteome</keyword>
<reference evidence="1 2" key="1">
    <citation type="submission" date="2019-02" db="EMBL/GenBank/DDBJ databases">
        <title>Deep-cultivation of Planctomycetes and their phenomic and genomic characterization uncovers novel biology.</title>
        <authorList>
            <person name="Wiegand S."/>
            <person name="Jogler M."/>
            <person name="Boedeker C."/>
            <person name="Pinto D."/>
            <person name="Vollmers J."/>
            <person name="Rivas-Marin E."/>
            <person name="Kohn T."/>
            <person name="Peeters S.H."/>
            <person name="Heuer A."/>
            <person name="Rast P."/>
            <person name="Oberbeckmann S."/>
            <person name="Bunk B."/>
            <person name="Jeske O."/>
            <person name="Meyerdierks A."/>
            <person name="Storesund J.E."/>
            <person name="Kallscheuer N."/>
            <person name="Luecker S."/>
            <person name="Lage O.M."/>
            <person name="Pohl T."/>
            <person name="Merkel B.J."/>
            <person name="Hornburger P."/>
            <person name="Mueller R.-W."/>
            <person name="Bruemmer F."/>
            <person name="Labrenz M."/>
            <person name="Spormann A.M."/>
            <person name="Op den Camp H."/>
            <person name="Overmann J."/>
            <person name="Amann R."/>
            <person name="Jetten M.S.M."/>
            <person name="Mascher T."/>
            <person name="Medema M.H."/>
            <person name="Devos D.P."/>
            <person name="Kaster A.-K."/>
            <person name="Ovreas L."/>
            <person name="Rohde M."/>
            <person name="Galperin M.Y."/>
            <person name="Jogler C."/>
        </authorList>
    </citation>
    <scope>NUCLEOTIDE SEQUENCE [LARGE SCALE GENOMIC DNA]</scope>
    <source>
        <strain evidence="1 2">Q31a</strain>
    </source>
</reference>
<dbReference type="EMBL" id="CP036298">
    <property type="protein sequence ID" value="QDV24387.1"/>
    <property type="molecule type" value="Genomic_DNA"/>
</dbReference>
<accession>A0A518G719</accession>
<organism evidence="1 2">
    <name type="scientific">Aureliella helgolandensis</name>
    <dbReference type="NCBI Taxonomy" id="2527968"/>
    <lineage>
        <taxon>Bacteria</taxon>
        <taxon>Pseudomonadati</taxon>
        <taxon>Planctomycetota</taxon>
        <taxon>Planctomycetia</taxon>
        <taxon>Pirellulales</taxon>
        <taxon>Pirellulaceae</taxon>
        <taxon>Aureliella</taxon>
    </lineage>
</organism>
<evidence type="ECO:0000313" key="1">
    <source>
        <dbReference type="EMBL" id="QDV24387.1"/>
    </source>
</evidence>
<dbReference type="RefSeq" id="WP_145077995.1">
    <property type="nucleotide sequence ID" value="NZ_CP036298.1"/>
</dbReference>
<sequence>MPRKRLGNKPLLKLDGTTIGCLLNFTPPERSREEVDVTCMEDDAEDFLDADPPNEGMLKFEVVWEPGDTNSELLDALFDETDPEDREGAFEIVWAMFTPIVTDAFSGRILKLSPNQVEKKTLIKRSVEVRLTTPVTRTIAS</sequence>
<dbReference type="Proteomes" id="UP000318017">
    <property type="component" value="Chromosome"/>
</dbReference>
<dbReference type="KEGG" id="ahel:Q31a_27040"/>
<name>A0A518G719_9BACT</name>
<gene>
    <name evidence="1" type="ORF">Q31a_27040</name>
</gene>
<dbReference type="AlphaFoldDB" id="A0A518G719"/>